<dbReference type="AlphaFoldDB" id="M2NG91"/>
<accession>M2NG91</accession>
<dbReference type="RefSeq" id="XP_007675000.1">
    <property type="nucleotide sequence ID" value="XM_007676810.1"/>
</dbReference>
<dbReference type="GeneID" id="19108720"/>
<gene>
    <name evidence="1" type="ORF">BAUCODRAFT_146875</name>
</gene>
<evidence type="ECO:0000313" key="2">
    <source>
        <dbReference type="Proteomes" id="UP000011761"/>
    </source>
</evidence>
<sequence>MVRVRLGLVLVLVLTPWATVVWPVLVAEAGNDVLLLLLWEAGARVLDELELAGGIDCRLLKGTAELVTDEADAEVDAAENGELFDVANAGSLLVGEADALPTRLSDHELHAFDSAHDRCFAFKVVVAVVVQRTLSAPLVDVRSRVYTSSCIWPSLIWITGPVGTPSGPLLMVVRKVVGSRSGNVGLAGPGPSPVTCKLLAVDDVLLFW</sequence>
<evidence type="ECO:0000313" key="1">
    <source>
        <dbReference type="EMBL" id="EMC98324.1"/>
    </source>
</evidence>
<reference evidence="1 2" key="1">
    <citation type="journal article" date="2012" name="PLoS Pathog.">
        <title>Diverse lifestyles and strategies of plant pathogenesis encoded in the genomes of eighteen Dothideomycetes fungi.</title>
        <authorList>
            <person name="Ohm R.A."/>
            <person name="Feau N."/>
            <person name="Henrissat B."/>
            <person name="Schoch C.L."/>
            <person name="Horwitz B.A."/>
            <person name="Barry K.W."/>
            <person name="Condon B.J."/>
            <person name="Copeland A.C."/>
            <person name="Dhillon B."/>
            <person name="Glaser F."/>
            <person name="Hesse C.N."/>
            <person name="Kosti I."/>
            <person name="LaButti K."/>
            <person name="Lindquist E.A."/>
            <person name="Lucas S."/>
            <person name="Salamov A.A."/>
            <person name="Bradshaw R.E."/>
            <person name="Ciuffetti L."/>
            <person name="Hamelin R.C."/>
            <person name="Kema G.H.J."/>
            <person name="Lawrence C."/>
            <person name="Scott J.A."/>
            <person name="Spatafora J.W."/>
            <person name="Turgeon B.G."/>
            <person name="de Wit P.J.G.M."/>
            <person name="Zhong S."/>
            <person name="Goodwin S.B."/>
            <person name="Grigoriev I.V."/>
        </authorList>
    </citation>
    <scope>NUCLEOTIDE SEQUENCE [LARGE SCALE GENOMIC DNA]</scope>
    <source>
        <strain evidence="1 2">UAMH 10762</strain>
    </source>
</reference>
<dbReference type="Proteomes" id="UP000011761">
    <property type="component" value="Unassembled WGS sequence"/>
</dbReference>
<dbReference type="HOGENOM" id="CLU_1320660_0_0_1"/>
<dbReference type="EMBL" id="KB445553">
    <property type="protein sequence ID" value="EMC98324.1"/>
    <property type="molecule type" value="Genomic_DNA"/>
</dbReference>
<protein>
    <submittedName>
        <fullName evidence="1">Uncharacterized protein</fullName>
    </submittedName>
</protein>
<organism evidence="1 2">
    <name type="scientific">Baudoinia panamericana (strain UAMH 10762)</name>
    <name type="common">Angels' share fungus</name>
    <name type="synonym">Baudoinia compniacensis (strain UAMH 10762)</name>
    <dbReference type="NCBI Taxonomy" id="717646"/>
    <lineage>
        <taxon>Eukaryota</taxon>
        <taxon>Fungi</taxon>
        <taxon>Dikarya</taxon>
        <taxon>Ascomycota</taxon>
        <taxon>Pezizomycotina</taxon>
        <taxon>Dothideomycetes</taxon>
        <taxon>Dothideomycetidae</taxon>
        <taxon>Mycosphaerellales</taxon>
        <taxon>Teratosphaeriaceae</taxon>
        <taxon>Baudoinia</taxon>
    </lineage>
</organism>
<keyword evidence="2" id="KW-1185">Reference proteome</keyword>
<name>M2NG91_BAUPA</name>
<dbReference type="KEGG" id="bcom:BAUCODRAFT_146875"/>
<proteinExistence type="predicted"/>